<dbReference type="InterPro" id="IPR007822">
    <property type="entry name" value="LANC-like"/>
</dbReference>
<dbReference type="PROSITE" id="PS50011">
    <property type="entry name" value="PROTEIN_KINASE_DOM"/>
    <property type="match status" value="1"/>
</dbReference>
<sequence>MVIIYSDAMSYEQAAKNGNSFYYMQQEERSDNAQTVKNNKLYLMGLPQGWETFSDEHWTYVLSQKTTFPNQGWKIHISAATAELQLVLQEVADFLIAQDVSFKYVPSVDEWIAKNSKYADRAYSGKFITIYPSSTQQFIWLLDKLKAITDKYSLGPYILNDKAWKESNVYFRYGGLKKMTALIDGQEKAVIYTPAGEAIEDLRVPYYTLPDFVTEPDEIASVNQDVQISSDSHFSRYAIKQAIHFSNAGGVYRASDKKRDFIVKEGRKGAGIDATGRDGFSRVENEYRVLSHLANVEHVVNPIEFFVEWRHAYLVEEYGEGNTLQQVVATEYPFSQAADKSEAAEVYARKMLKAAAILKETIQKIHQCGIAVCDISPQNILLNAEGIPTIIDCEAGMSLSAHFAPSLATRGYVSYSARTFEEQDWYAYRQIIRMMFYPSAPLQELAPTIEVWQNKAIEEKFGEAVLHRLLELAGAAELHAVSTNLGKVPYPLFPLTAEISTDTLGLACDAMARGIISAWDEKTLSFPGDVSQSAYQYGKDNIATGSAGVLIALSRYATSNRMKLSVPEREKLNSAVHSFIRKHSDHYLKAGNRNDYGLFSGITGIKLAQYELGSATALSELTEELTHDRAWLESSDISLFSGISGIALALLAQDSLTTDDYQDLLERAVIRIHELWEAREKPQSTVTKANSLQAHSAIDYGLLTGWAGAALFTWEYSQFGNNENLRAISREMTVEIVQHAMASFTVDKGEYYAIDQRKGFNRLVSYIESGTAGIALLLLEVYKDDPTALTKDVIDSLQQLLDSCLPSLSYNCSLFSGMAGFIPIAHAGESLGLLDKNAGDVLIKEISHYLLRDDSEVLVPGWFGYKCSTDYISGSAGVLLAFHSISEEGSWSEWFPLHSSKLRLFAMHE</sequence>
<dbReference type="Gene3D" id="1.50.10.20">
    <property type="match status" value="2"/>
</dbReference>
<dbReference type="GO" id="GO:0004672">
    <property type="term" value="F:protein kinase activity"/>
    <property type="evidence" value="ECO:0007669"/>
    <property type="project" value="InterPro"/>
</dbReference>
<dbReference type="SMART" id="SM01260">
    <property type="entry name" value="LANC_like"/>
    <property type="match status" value="1"/>
</dbReference>
<dbReference type="EMBL" id="DYWK01000007">
    <property type="protein sequence ID" value="HJF18551.1"/>
    <property type="molecule type" value="Genomic_DNA"/>
</dbReference>
<dbReference type="InterPro" id="IPR058053">
    <property type="entry name" value="RamC_C"/>
</dbReference>
<reference evidence="2" key="2">
    <citation type="submission" date="2021-09" db="EMBL/GenBank/DDBJ databases">
        <authorList>
            <person name="Gilroy R."/>
        </authorList>
    </citation>
    <scope>NUCLEOTIDE SEQUENCE</scope>
    <source>
        <strain evidence="2">578</strain>
    </source>
</reference>
<dbReference type="GO" id="GO:0005524">
    <property type="term" value="F:ATP binding"/>
    <property type="evidence" value="ECO:0007669"/>
    <property type="project" value="InterPro"/>
</dbReference>
<gene>
    <name evidence="2" type="primary">lanKC</name>
    <name evidence="2" type="ORF">K8U78_05345</name>
</gene>
<dbReference type="CDD" id="cd04791">
    <property type="entry name" value="LanC_SerThrkinase"/>
    <property type="match status" value="1"/>
</dbReference>
<dbReference type="Gene3D" id="1.10.510.10">
    <property type="entry name" value="Transferase(Phosphotransferase) domain 1"/>
    <property type="match status" value="1"/>
</dbReference>
<comment type="caution">
    <text evidence="2">The sequence shown here is derived from an EMBL/GenBank/DDBJ whole genome shotgun (WGS) entry which is preliminary data.</text>
</comment>
<evidence type="ECO:0000259" key="1">
    <source>
        <dbReference type="PROSITE" id="PS50011"/>
    </source>
</evidence>
<dbReference type="AlphaFoldDB" id="A0A921FXM6"/>
<feature type="domain" description="Protein kinase" evidence="1">
    <location>
        <begin position="237"/>
        <end position="493"/>
    </location>
</feature>
<organism evidence="2 3">
    <name type="scientific">Aeriscardovia aeriphila</name>
    <dbReference type="NCBI Taxonomy" id="218139"/>
    <lineage>
        <taxon>Bacteria</taxon>
        <taxon>Bacillati</taxon>
        <taxon>Actinomycetota</taxon>
        <taxon>Actinomycetes</taxon>
        <taxon>Bifidobacteriales</taxon>
        <taxon>Bifidobacteriaceae</taxon>
        <taxon>Aeriscardovia</taxon>
    </lineage>
</organism>
<evidence type="ECO:0000313" key="2">
    <source>
        <dbReference type="EMBL" id="HJF18551.1"/>
    </source>
</evidence>
<protein>
    <submittedName>
        <fullName evidence="2">Class III lanthionine synthetase LanKC</fullName>
    </submittedName>
</protein>
<evidence type="ECO:0000313" key="3">
    <source>
        <dbReference type="Proteomes" id="UP000715651"/>
    </source>
</evidence>
<dbReference type="Pfam" id="PF05147">
    <property type="entry name" value="LANC_like"/>
    <property type="match status" value="1"/>
</dbReference>
<dbReference type="PRINTS" id="PR01955">
    <property type="entry name" value="LANCFRANKIA"/>
</dbReference>
<proteinExistence type="predicted"/>
<dbReference type="GO" id="GO:0031179">
    <property type="term" value="P:peptide modification"/>
    <property type="evidence" value="ECO:0007669"/>
    <property type="project" value="InterPro"/>
</dbReference>
<dbReference type="Pfam" id="PF00069">
    <property type="entry name" value="Pkinase"/>
    <property type="match status" value="1"/>
</dbReference>
<dbReference type="Pfam" id="PF25816">
    <property type="entry name" value="RamC_N"/>
    <property type="match status" value="1"/>
</dbReference>
<dbReference type="Proteomes" id="UP000715651">
    <property type="component" value="Unassembled WGS sequence"/>
</dbReference>
<dbReference type="InterPro" id="IPR011009">
    <property type="entry name" value="Kinase-like_dom_sf"/>
</dbReference>
<dbReference type="InterPro" id="IPR000719">
    <property type="entry name" value="Prot_kinase_dom"/>
</dbReference>
<reference evidence="2" key="1">
    <citation type="journal article" date="2021" name="PeerJ">
        <title>Extensive microbial diversity within the chicken gut microbiome revealed by metagenomics and culture.</title>
        <authorList>
            <person name="Gilroy R."/>
            <person name="Ravi A."/>
            <person name="Getino M."/>
            <person name="Pursley I."/>
            <person name="Horton D.L."/>
            <person name="Alikhan N.F."/>
            <person name="Baker D."/>
            <person name="Gharbi K."/>
            <person name="Hall N."/>
            <person name="Watson M."/>
            <person name="Adriaenssens E.M."/>
            <person name="Foster-Nyarko E."/>
            <person name="Jarju S."/>
            <person name="Secka A."/>
            <person name="Antonio M."/>
            <person name="Oren A."/>
            <person name="Chaudhuri R.R."/>
            <person name="La Ragione R."/>
            <person name="Hildebrand F."/>
            <person name="Pallen M.J."/>
        </authorList>
    </citation>
    <scope>NUCLEOTIDE SEQUENCE</scope>
    <source>
        <strain evidence="2">578</strain>
    </source>
</reference>
<name>A0A921FXM6_9BIFI</name>
<dbReference type="SUPFAM" id="SSF56112">
    <property type="entry name" value="Protein kinase-like (PK-like)"/>
    <property type="match status" value="1"/>
</dbReference>
<dbReference type="InterPro" id="IPR057929">
    <property type="entry name" value="RamC_N"/>
</dbReference>
<dbReference type="SUPFAM" id="SSF158745">
    <property type="entry name" value="LanC-like"/>
    <property type="match status" value="1"/>
</dbReference>
<dbReference type="NCBIfam" id="NF038151">
    <property type="entry name" value="lanthi_synth_III"/>
    <property type="match status" value="1"/>
</dbReference>
<accession>A0A921FXM6</accession>
<dbReference type="InterPro" id="IPR053524">
    <property type="entry name" value="Aerial_hyphae_peptide-synth"/>
</dbReference>